<dbReference type="AlphaFoldDB" id="A0A1S3X8K5"/>
<dbReference type="KEGG" id="nta:107762496"/>
<accession>A0A1S3X8K5</accession>
<sequence>MPNMKMWLETNNPSIEPHEPKPMSGRPKRCRRKSKDEPKRKYGKLSKNGVKMTCSKYHQLRHNRTSCKSVPVSTSNQPSQPTQQSQPIPPAPSRSFQTSNPPSMCNDTSAVKRSSQNQSTGIGRGGGRGLGLKRPRPAAGFGVYTYIRSGRTFINPGIPSERVIIPGTYKDTSATNIDLEFKPHGLKWKGENAVTTSQLQQMRAIRNIGSFQQSGSNMSSF</sequence>
<feature type="compositionally biased region" description="Low complexity" evidence="1">
    <location>
        <begin position="69"/>
        <end position="86"/>
    </location>
</feature>
<dbReference type="OrthoDB" id="1752032at2759"/>
<evidence type="ECO:0000256" key="1">
    <source>
        <dbReference type="SAM" id="MobiDB-lite"/>
    </source>
</evidence>
<feature type="compositionally biased region" description="Polar residues" evidence="1">
    <location>
        <begin position="96"/>
        <end position="120"/>
    </location>
</feature>
<dbReference type="RefSeq" id="XP_016436345.1">
    <property type="nucleotide sequence ID" value="XM_016580859.1"/>
</dbReference>
<gene>
    <name evidence="2" type="primary">LOC107762496</name>
</gene>
<protein>
    <submittedName>
        <fullName evidence="2">Uncharacterized protein</fullName>
    </submittedName>
</protein>
<dbReference type="PaxDb" id="4097-A0A1S3X8K5"/>
<evidence type="ECO:0000313" key="2">
    <source>
        <dbReference type="RefSeq" id="XP_016436345.1"/>
    </source>
</evidence>
<organism evidence="2">
    <name type="scientific">Nicotiana tabacum</name>
    <name type="common">Common tobacco</name>
    <dbReference type="NCBI Taxonomy" id="4097"/>
    <lineage>
        <taxon>Eukaryota</taxon>
        <taxon>Viridiplantae</taxon>
        <taxon>Streptophyta</taxon>
        <taxon>Embryophyta</taxon>
        <taxon>Tracheophyta</taxon>
        <taxon>Spermatophyta</taxon>
        <taxon>Magnoliopsida</taxon>
        <taxon>eudicotyledons</taxon>
        <taxon>Gunneridae</taxon>
        <taxon>Pentapetalae</taxon>
        <taxon>asterids</taxon>
        <taxon>lamiids</taxon>
        <taxon>Solanales</taxon>
        <taxon>Solanaceae</taxon>
        <taxon>Nicotianoideae</taxon>
        <taxon>Nicotianeae</taxon>
        <taxon>Nicotiana</taxon>
    </lineage>
</organism>
<feature type="region of interest" description="Disordered" evidence="1">
    <location>
        <begin position="1"/>
        <end position="135"/>
    </location>
</feature>
<proteinExistence type="predicted"/>
<reference evidence="2" key="1">
    <citation type="submission" date="2025-08" db="UniProtKB">
        <authorList>
            <consortium name="RefSeq"/>
        </authorList>
    </citation>
    <scope>IDENTIFICATION</scope>
</reference>
<name>A0A1S3X8K5_TOBAC</name>